<dbReference type="EMBL" id="JAUHTC010000068">
    <property type="protein sequence ID" value="MDN4520214.1"/>
    <property type="molecule type" value="Genomic_DNA"/>
</dbReference>
<dbReference type="Proteomes" id="UP001172687">
    <property type="component" value="Unassembled WGS sequence"/>
</dbReference>
<feature type="signal peptide" evidence="2">
    <location>
        <begin position="1"/>
        <end position="37"/>
    </location>
</feature>
<reference evidence="3" key="1">
    <citation type="submission" date="2023-07" db="EMBL/GenBank/DDBJ databases">
        <title>Degradation of tert-butanol by M. austroafricanum TBA100.</title>
        <authorList>
            <person name="Helbich S."/>
            <person name="Vainshtein Y."/>
        </authorList>
    </citation>
    <scope>NUCLEOTIDE SEQUENCE</scope>
    <source>
        <strain evidence="3">TBA100</strain>
    </source>
</reference>
<name>A0ABT8HHJ1_MYCAO</name>
<protein>
    <submittedName>
        <fullName evidence="3">Uncharacterized protein</fullName>
    </submittedName>
</protein>
<evidence type="ECO:0000313" key="4">
    <source>
        <dbReference type="Proteomes" id="UP001172687"/>
    </source>
</evidence>
<sequence>MPKTTSRRARARKLVAWSAVFAAPAALAVLSSATASADEIGVDRTVSSRQAGSVSGDATFGEVRGPDGVILAQGEIKDSMKAVPDRIPGTRARPFHPGWKPGPGMGSW</sequence>
<dbReference type="RefSeq" id="WP_105388835.1">
    <property type="nucleotide sequence ID" value="NZ_CP070380.1"/>
</dbReference>
<gene>
    <name evidence="3" type="ORF">QYF68_20665</name>
</gene>
<feature type="chain" id="PRO_5045135811" evidence="2">
    <location>
        <begin position="38"/>
        <end position="108"/>
    </location>
</feature>
<evidence type="ECO:0000256" key="1">
    <source>
        <dbReference type="SAM" id="MobiDB-lite"/>
    </source>
</evidence>
<accession>A0ABT8HHJ1</accession>
<comment type="caution">
    <text evidence="3">The sequence shown here is derived from an EMBL/GenBank/DDBJ whole genome shotgun (WGS) entry which is preliminary data.</text>
</comment>
<keyword evidence="2" id="KW-0732">Signal</keyword>
<feature type="region of interest" description="Disordered" evidence="1">
    <location>
        <begin position="80"/>
        <end position="108"/>
    </location>
</feature>
<proteinExistence type="predicted"/>
<evidence type="ECO:0000313" key="3">
    <source>
        <dbReference type="EMBL" id="MDN4520214.1"/>
    </source>
</evidence>
<evidence type="ECO:0000256" key="2">
    <source>
        <dbReference type="SAM" id="SignalP"/>
    </source>
</evidence>
<organism evidence="3 4">
    <name type="scientific">Mycolicibacterium austroafricanum</name>
    <name type="common">Mycobacterium austroafricanum</name>
    <dbReference type="NCBI Taxonomy" id="39687"/>
    <lineage>
        <taxon>Bacteria</taxon>
        <taxon>Bacillati</taxon>
        <taxon>Actinomycetota</taxon>
        <taxon>Actinomycetes</taxon>
        <taxon>Mycobacteriales</taxon>
        <taxon>Mycobacteriaceae</taxon>
        <taxon>Mycolicibacterium</taxon>
    </lineage>
</organism>
<keyword evidence="4" id="KW-1185">Reference proteome</keyword>